<feature type="region of interest" description="Disordered" evidence="1">
    <location>
        <begin position="627"/>
        <end position="647"/>
    </location>
</feature>
<evidence type="ECO:0000313" key="4">
    <source>
        <dbReference type="Proteomes" id="UP000267821"/>
    </source>
</evidence>
<sequence length="787" mass="86279">MSTTDRDSDNGIISAGLQSRQPKSPRAGAPSSAPAHYFYPSHSTPVKRKASSIPLPGPNIQRRSNLNGTKRLRSTAITSTLIQAELPPDSIYRDPRFVETFFLKHTSTSPSHDEAVDILAGLARQNIGVIHDAKTGVYSCLPRGFSDGIFVDWFCEFASGITRTAKQLAKDQQRGSFSPTTYTVWSSARNLAPAGLCNRNIKPDITLTIEEAVEDALVPSKAALALAPQPPGRKSWRCILVAGEHQSAGSTVQHSQIQLATYAQEVLVAQPFRSSLFGFLSSNKKPSITFWHFDRAGAVCSKLLDYTSSEKDLVTVVRALAALSWLTPQQHGFHTASIEWSQNHIYPLDEACHLSTQLNCASSKQMIVFQEPIFIAAGIVGRGTRVWKCTPFSSPSAVLAVKYSWRNTGRLAEGDLYLLAAQKGVIGLPTVIASDSYEDIERDVRHGLVLDPVYPLTSDINSAPDTTITQYEAYMASHNRILSRLIFSTTGTTIDHPNLTPLCIARALYAGLIAHASLLFEGGILHRDISTNNILACPDPICILPGKSKVCPAGDILFGCLIDLDYAINIGKVSTVMPSGAMDRTGTYPFIAINILLGREGHRYRHDLESMFYVLLWVACNHALPHSRSASSTKDQQRKGGRYNVPTSGVTVWPEGNPLEPWLLGDPLEVASHKVMNIITYDAHFEQLLDRFAEGFAAFEQAAYDFRSVLWERGQSGNYMVSQEVVPSEGDANHGIGGKERRSGSRRRGNSNAVGKEEIKPGLSDWQGFLQVKGIFETLVIELEKNE</sequence>
<organism evidence="3 4">
    <name type="scientific">Terfezia boudieri ATCC MYA-4762</name>
    <dbReference type="NCBI Taxonomy" id="1051890"/>
    <lineage>
        <taxon>Eukaryota</taxon>
        <taxon>Fungi</taxon>
        <taxon>Dikarya</taxon>
        <taxon>Ascomycota</taxon>
        <taxon>Pezizomycotina</taxon>
        <taxon>Pezizomycetes</taxon>
        <taxon>Pezizales</taxon>
        <taxon>Pezizaceae</taxon>
        <taxon>Terfezia</taxon>
    </lineage>
</organism>
<keyword evidence="4" id="KW-1185">Reference proteome</keyword>
<feature type="region of interest" description="Disordered" evidence="1">
    <location>
        <begin position="726"/>
        <end position="758"/>
    </location>
</feature>
<evidence type="ECO:0000313" key="3">
    <source>
        <dbReference type="EMBL" id="RPB23608.1"/>
    </source>
</evidence>
<accession>A0A3N4LPN1</accession>
<proteinExistence type="predicted"/>
<evidence type="ECO:0000259" key="2">
    <source>
        <dbReference type="Pfam" id="PF17667"/>
    </source>
</evidence>
<evidence type="ECO:0000256" key="1">
    <source>
        <dbReference type="SAM" id="MobiDB-lite"/>
    </source>
</evidence>
<dbReference type="EMBL" id="ML121545">
    <property type="protein sequence ID" value="RPB23608.1"/>
    <property type="molecule type" value="Genomic_DNA"/>
</dbReference>
<protein>
    <recommendedName>
        <fullName evidence="2">Fungal-type protein kinase domain-containing protein</fullName>
    </recommendedName>
</protein>
<reference evidence="3 4" key="1">
    <citation type="journal article" date="2018" name="Nat. Ecol. Evol.">
        <title>Pezizomycetes genomes reveal the molecular basis of ectomycorrhizal truffle lifestyle.</title>
        <authorList>
            <person name="Murat C."/>
            <person name="Payen T."/>
            <person name="Noel B."/>
            <person name="Kuo A."/>
            <person name="Morin E."/>
            <person name="Chen J."/>
            <person name="Kohler A."/>
            <person name="Krizsan K."/>
            <person name="Balestrini R."/>
            <person name="Da Silva C."/>
            <person name="Montanini B."/>
            <person name="Hainaut M."/>
            <person name="Levati E."/>
            <person name="Barry K.W."/>
            <person name="Belfiori B."/>
            <person name="Cichocki N."/>
            <person name="Clum A."/>
            <person name="Dockter R.B."/>
            <person name="Fauchery L."/>
            <person name="Guy J."/>
            <person name="Iotti M."/>
            <person name="Le Tacon F."/>
            <person name="Lindquist E.A."/>
            <person name="Lipzen A."/>
            <person name="Malagnac F."/>
            <person name="Mello A."/>
            <person name="Molinier V."/>
            <person name="Miyauchi S."/>
            <person name="Poulain J."/>
            <person name="Riccioni C."/>
            <person name="Rubini A."/>
            <person name="Sitrit Y."/>
            <person name="Splivallo R."/>
            <person name="Traeger S."/>
            <person name="Wang M."/>
            <person name="Zifcakova L."/>
            <person name="Wipf D."/>
            <person name="Zambonelli A."/>
            <person name="Paolocci F."/>
            <person name="Nowrousian M."/>
            <person name="Ottonello S."/>
            <person name="Baldrian P."/>
            <person name="Spatafora J.W."/>
            <person name="Henrissat B."/>
            <person name="Nagy L.G."/>
            <person name="Aury J.M."/>
            <person name="Wincker P."/>
            <person name="Grigoriev I.V."/>
            <person name="Bonfante P."/>
            <person name="Martin F.M."/>
        </authorList>
    </citation>
    <scope>NUCLEOTIDE SEQUENCE [LARGE SCALE GENOMIC DNA]</scope>
    <source>
        <strain evidence="3 4">ATCC MYA-4762</strain>
    </source>
</reference>
<dbReference type="InterPro" id="IPR040976">
    <property type="entry name" value="Pkinase_fungal"/>
</dbReference>
<dbReference type="AlphaFoldDB" id="A0A3N4LPN1"/>
<dbReference type="Gene3D" id="1.10.510.10">
    <property type="entry name" value="Transferase(Phosphotransferase) domain 1"/>
    <property type="match status" value="1"/>
</dbReference>
<dbReference type="PANTHER" id="PTHR38248:SF2">
    <property type="entry name" value="FUNK1 11"/>
    <property type="match status" value="1"/>
</dbReference>
<gene>
    <name evidence="3" type="ORF">L211DRAFT_825142</name>
</gene>
<dbReference type="OrthoDB" id="5584477at2759"/>
<dbReference type="STRING" id="1051890.A0A3N4LPN1"/>
<dbReference type="InParanoid" id="A0A3N4LPN1"/>
<dbReference type="PANTHER" id="PTHR38248">
    <property type="entry name" value="FUNK1 6"/>
    <property type="match status" value="1"/>
</dbReference>
<feature type="region of interest" description="Disordered" evidence="1">
    <location>
        <begin position="1"/>
        <end position="35"/>
    </location>
</feature>
<dbReference type="Pfam" id="PF17667">
    <property type="entry name" value="Pkinase_fungal"/>
    <property type="match status" value="1"/>
</dbReference>
<feature type="compositionally biased region" description="Low complexity" evidence="1">
    <location>
        <begin position="22"/>
        <end position="35"/>
    </location>
</feature>
<dbReference type="InterPro" id="IPR011009">
    <property type="entry name" value="Kinase-like_dom_sf"/>
</dbReference>
<feature type="domain" description="Fungal-type protein kinase" evidence="2">
    <location>
        <begin position="233"/>
        <end position="618"/>
    </location>
</feature>
<dbReference type="Proteomes" id="UP000267821">
    <property type="component" value="Unassembled WGS sequence"/>
</dbReference>
<dbReference type="SUPFAM" id="SSF56112">
    <property type="entry name" value="Protein kinase-like (PK-like)"/>
    <property type="match status" value="1"/>
</dbReference>
<name>A0A3N4LPN1_9PEZI</name>